<protein>
    <recommendedName>
        <fullName evidence="3 9">Signal peptidase complex subunit 2</fullName>
    </recommendedName>
</protein>
<evidence type="ECO:0000256" key="7">
    <source>
        <dbReference type="ARBA" id="ARBA00023136"/>
    </source>
</evidence>
<name>A0A7E4VMX3_PANRE</name>
<dbReference type="Proteomes" id="UP000492821">
    <property type="component" value="Unassembled WGS sequence"/>
</dbReference>
<keyword evidence="5 9" id="KW-0256">Endoplasmic reticulum</keyword>
<dbReference type="PANTHER" id="PTHR13085:SF0">
    <property type="entry name" value="SIGNAL PEPTIDASE COMPLEX SUBUNIT 2"/>
    <property type="match status" value="1"/>
</dbReference>
<dbReference type="GO" id="GO:0008233">
    <property type="term" value="F:peptidase activity"/>
    <property type="evidence" value="ECO:0007669"/>
    <property type="project" value="UniProtKB-UniRule"/>
</dbReference>
<dbReference type="GO" id="GO:0005787">
    <property type="term" value="C:signal peptidase complex"/>
    <property type="evidence" value="ECO:0007669"/>
    <property type="project" value="UniProtKB-UniRule"/>
</dbReference>
<keyword evidence="7 9" id="KW-0472">Membrane</keyword>
<keyword evidence="6 9" id="KW-1133">Transmembrane helix</keyword>
<accession>A0A7E4VMX3</accession>
<reference evidence="11" key="2">
    <citation type="submission" date="2020-10" db="UniProtKB">
        <authorList>
            <consortium name="WormBaseParasite"/>
        </authorList>
    </citation>
    <scope>IDENTIFICATION</scope>
</reference>
<dbReference type="InterPro" id="IPR009582">
    <property type="entry name" value="Spc2/SPCS2"/>
</dbReference>
<reference evidence="10" key="1">
    <citation type="journal article" date="2013" name="Genetics">
        <title>The draft genome and transcriptome of Panagrellus redivivus are shaped by the harsh demands of a free-living lifestyle.</title>
        <authorList>
            <person name="Srinivasan J."/>
            <person name="Dillman A.R."/>
            <person name="Macchietto M.G."/>
            <person name="Heikkinen L."/>
            <person name="Lakso M."/>
            <person name="Fracchia K.M."/>
            <person name="Antoshechkin I."/>
            <person name="Mortazavi A."/>
            <person name="Wong G."/>
            <person name="Sternberg P.W."/>
        </authorList>
    </citation>
    <scope>NUCLEOTIDE SEQUENCE [LARGE SCALE GENOMIC DNA]</scope>
    <source>
        <strain evidence="10">MT8872</strain>
    </source>
</reference>
<comment type="function">
    <text evidence="8 9">Component of the signal peptidase complex (SPC) which catalyzes the cleavage of N-terminal signal sequences from nascent proteins as they are translocated into the lumen of the endoplasmic reticulum. Enhances the enzymatic activity of SPC and facilitates the interactions between different components of the translocation site.</text>
</comment>
<proteinExistence type="inferred from homology"/>
<evidence type="ECO:0000256" key="8">
    <source>
        <dbReference type="ARBA" id="ARBA00045608"/>
    </source>
</evidence>
<evidence type="ECO:0000256" key="2">
    <source>
        <dbReference type="ARBA" id="ARBA00007324"/>
    </source>
</evidence>
<comment type="similarity">
    <text evidence="2 9">Belongs to the SPCS2 family.</text>
</comment>
<dbReference type="PANTHER" id="PTHR13085">
    <property type="entry name" value="MICROSOMAL SIGNAL PEPTIDASE 25 KDA SUBUNIT"/>
    <property type="match status" value="1"/>
</dbReference>
<evidence type="ECO:0000256" key="6">
    <source>
        <dbReference type="ARBA" id="ARBA00022989"/>
    </source>
</evidence>
<evidence type="ECO:0000313" key="11">
    <source>
        <dbReference type="WBParaSite" id="Pan_g22897.t1"/>
    </source>
</evidence>
<sequence length="194" mass="21938">MAEEVPQQVDIPKVHKWDAVTVKNTLDDLVKKAINDNLTTFKEKHTLTDGRLGISIIAVGFAAFALGYDYFHPFPQSKIVLAGCASSYFLLMGVLQLYMWFVEKNAFYQAIEKVAKAEPRIWTWSSEMNRFDDKYTITAVYKQGNRIGNVKISKSVGAYITEDGEIIPSTLKSEVEQIYERALAIAKDESKKSK</sequence>
<keyword evidence="4 9" id="KW-0812">Transmembrane</keyword>
<evidence type="ECO:0000256" key="9">
    <source>
        <dbReference type="RuleBase" id="RU368033"/>
    </source>
</evidence>
<comment type="subcellular location">
    <subcellularLocation>
        <location evidence="1 9">Endoplasmic reticulum membrane</location>
        <topology evidence="1 9">Multi-pass membrane protein</topology>
    </subcellularLocation>
</comment>
<evidence type="ECO:0000256" key="3">
    <source>
        <dbReference type="ARBA" id="ARBA00017057"/>
    </source>
</evidence>
<keyword evidence="10" id="KW-1185">Reference proteome</keyword>
<dbReference type="AlphaFoldDB" id="A0A7E4VMX3"/>
<evidence type="ECO:0000256" key="4">
    <source>
        <dbReference type="ARBA" id="ARBA00022692"/>
    </source>
</evidence>
<dbReference type="GO" id="GO:0006465">
    <property type="term" value="P:signal peptide processing"/>
    <property type="evidence" value="ECO:0007669"/>
    <property type="project" value="UniProtKB-UniRule"/>
</dbReference>
<organism evidence="10 11">
    <name type="scientific">Panagrellus redivivus</name>
    <name type="common">Microworm</name>
    <dbReference type="NCBI Taxonomy" id="6233"/>
    <lineage>
        <taxon>Eukaryota</taxon>
        <taxon>Metazoa</taxon>
        <taxon>Ecdysozoa</taxon>
        <taxon>Nematoda</taxon>
        <taxon>Chromadorea</taxon>
        <taxon>Rhabditida</taxon>
        <taxon>Tylenchina</taxon>
        <taxon>Panagrolaimomorpha</taxon>
        <taxon>Panagrolaimoidea</taxon>
        <taxon>Panagrolaimidae</taxon>
        <taxon>Panagrellus</taxon>
    </lineage>
</organism>
<evidence type="ECO:0000256" key="5">
    <source>
        <dbReference type="ARBA" id="ARBA00022824"/>
    </source>
</evidence>
<dbReference type="GO" id="GO:0045047">
    <property type="term" value="P:protein targeting to ER"/>
    <property type="evidence" value="ECO:0007669"/>
    <property type="project" value="TreeGrafter"/>
</dbReference>
<evidence type="ECO:0000256" key="1">
    <source>
        <dbReference type="ARBA" id="ARBA00004477"/>
    </source>
</evidence>
<feature type="transmembrane region" description="Helical" evidence="9">
    <location>
        <begin position="52"/>
        <end position="71"/>
    </location>
</feature>
<dbReference type="WBParaSite" id="Pan_g22897.t1">
    <property type="protein sequence ID" value="Pan_g22897.t1"/>
    <property type="gene ID" value="Pan_g22897"/>
</dbReference>
<feature type="transmembrane region" description="Helical" evidence="9">
    <location>
        <begin position="77"/>
        <end position="101"/>
    </location>
</feature>
<dbReference type="Pfam" id="PF06703">
    <property type="entry name" value="SPC25"/>
    <property type="match status" value="1"/>
</dbReference>
<evidence type="ECO:0000313" key="10">
    <source>
        <dbReference type="Proteomes" id="UP000492821"/>
    </source>
</evidence>